<evidence type="ECO:0000313" key="1">
    <source>
        <dbReference type="EMBL" id="CAG7869923.1"/>
    </source>
</evidence>
<sequence length="49" mass="5245">MDPSPEGNSAFVVLCHGFKSDKNNAILKNVAAALEKEGISAFRFDFSGN</sequence>
<evidence type="ECO:0000313" key="2">
    <source>
        <dbReference type="EMBL" id="VDC66598.1"/>
    </source>
</evidence>
<evidence type="ECO:0008006" key="3">
    <source>
        <dbReference type="Google" id="ProtNLM"/>
    </source>
</evidence>
<dbReference type="EMBL" id="LR031569">
    <property type="protein sequence ID" value="VDC66598.1"/>
    <property type="molecule type" value="Genomic_DNA"/>
</dbReference>
<dbReference type="Gene3D" id="3.40.50.1820">
    <property type="entry name" value="alpha/beta hydrolase"/>
    <property type="match status" value="1"/>
</dbReference>
<feature type="non-terminal residue" evidence="2">
    <location>
        <position position="49"/>
    </location>
</feature>
<feature type="non-terminal residue" evidence="2">
    <location>
        <position position="1"/>
    </location>
</feature>
<dbReference type="SUPFAM" id="SSF53474">
    <property type="entry name" value="alpha/beta-Hydrolases"/>
    <property type="match status" value="1"/>
</dbReference>
<dbReference type="AlphaFoldDB" id="A0A3P5Z320"/>
<organism evidence="2">
    <name type="scientific">Brassica campestris</name>
    <name type="common">Field mustard</name>
    <dbReference type="NCBI Taxonomy" id="3711"/>
    <lineage>
        <taxon>Eukaryota</taxon>
        <taxon>Viridiplantae</taxon>
        <taxon>Streptophyta</taxon>
        <taxon>Embryophyta</taxon>
        <taxon>Tracheophyta</taxon>
        <taxon>Spermatophyta</taxon>
        <taxon>Magnoliopsida</taxon>
        <taxon>eudicotyledons</taxon>
        <taxon>Gunneridae</taxon>
        <taxon>Pentapetalae</taxon>
        <taxon>rosids</taxon>
        <taxon>malvids</taxon>
        <taxon>Brassicales</taxon>
        <taxon>Brassicaceae</taxon>
        <taxon>Brassiceae</taxon>
        <taxon>Brassica</taxon>
    </lineage>
</organism>
<reference evidence="2" key="1">
    <citation type="submission" date="2018-11" db="EMBL/GenBank/DDBJ databases">
        <authorList>
            <consortium name="Genoscope - CEA"/>
            <person name="William W."/>
        </authorList>
    </citation>
    <scope>NUCLEOTIDE SEQUENCE</scope>
</reference>
<proteinExistence type="predicted"/>
<dbReference type="InterPro" id="IPR029058">
    <property type="entry name" value="AB_hydrolase_fold"/>
</dbReference>
<name>A0A3P5Z320_BRACM</name>
<dbReference type="Gramene" id="A06p21630.2_BraZ1">
    <property type="protein sequence ID" value="A06p21630.2_BraZ1.CDS"/>
    <property type="gene ID" value="A06g21630.2_BraZ1"/>
</dbReference>
<gene>
    <name evidence="2" type="ORF">BRAA06T25138Z</name>
    <name evidence="1" type="ORF">BRAPAZ1V2_A06P21630.2</name>
</gene>
<accession>A0A3P5Z320</accession>
<protein>
    <recommendedName>
        <fullName evidence="3">Serine aminopeptidase S33 domain-containing protein</fullName>
    </recommendedName>
</protein>
<dbReference type="Proteomes" id="UP000694005">
    <property type="component" value="Chromosome A06"/>
</dbReference>
<dbReference type="EMBL" id="LS974622">
    <property type="protein sequence ID" value="CAG7869923.1"/>
    <property type="molecule type" value="Genomic_DNA"/>
</dbReference>